<dbReference type="RefSeq" id="WP_120709710.1">
    <property type="nucleotide sequence ID" value="NZ_RBCJ01000001.1"/>
</dbReference>
<dbReference type="EMBL" id="RBCJ01000001">
    <property type="protein sequence ID" value="RKN82519.1"/>
    <property type="molecule type" value="Genomic_DNA"/>
</dbReference>
<feature type="transmembrane region" description="Helical" evidence="1">
    <location>
        <begin position="7"/>
        <end position="25"/>
    </location>
</feature>
<evidence type="ECO:0008006" key="4">
    <source>
        <dbReference type="Google" id="ProtNLM"/>
    </source>
</evidence>
<evidence type="ECO:0000313" key="2">
    <source>
        <dbReference type="EMBL" id="RKN82519.1"/>
    </source>
</evidence>
<gene>
    <name evidence="2" type="ORF">D7Z94_01340</name>
</gene>
<feature type="transmembrane region" description="Helical" evidence="1">
    <location>
        <begin position="109"/>
        <end position="127"/>
    </location>
</feature>
<feature type="transmembrane region" description="Helical" evidence="1">
    <location>
        <begin position="192"/>
        <end position="213"/>
    </location>
</feature>
<feature type="transmembrane region" description="Helical" evidence="1">
    <location>
        <begin position="45"/>
        <end position="67"/>
    </location>
</feature>
<sequence length="233" mass="26703">MRSSESFFFKCSAIWFLLLVFWGFAPSFYLADYFDPDYHLPQHLVLHGVVFSLWVLLYAIQVFLVGYKKYATHRFLGGIGLVIMILMVPTGIFPSIYKVYEGTMTIDGAGHNVFRLFSGYGLFTLAFVFRSKGFLHKRFMLGCMVMLTSAAIFRISFDVNMQDNQLFNKGFQILPALLLFLLDWANRKKVVLIDLISPVLVLGIFFLADYFWLSSVGELAMDLLISIFVKTIV</sequence>
<proteinExistence type="predicted"/>
<accession>A0A3B0CET2</accession>
<organism evidence="2 3">
    <name type="scientific">Ulvibacterium marinum</name>
    <dbReference type="NCBI Taxonomy" id="2419782"/>
    <lineage>
        <taxon>Bacteria</taxon>
        <taxon>Pseudomonadati</taxon>
        <taxon>Bacteroidota</taxon>
        <taxon>Flavobacteriia</taxon>
        <taxon>Flavobacteriales</taxon>
        <taxon>Flavobacteriaceae</taxon>
        <taxon>Ulvibacterium</taxon>
    </lineage>
</organism>
<keyword evidence="1" id="KW-0472">Membrane</keyword>
<dbReference type="Proteomes" id="UP000276603">
    <property type="component" value="Unassembled WGS sequence"/>
</dbReference>
<keyword evidence="1" id="KW-0812">Transmembrane</keyword>
<feature type="transmembrane region" description="Helical" evidence="1">
    <location>
        <begin position="79"/>
        <end position="97"/>
    </location>
</feature>
<name>A0A3B0CET2_9FLAO</name>
<keyword evidence="3" id="KW-1185">Reference proteome</keyword>
<evidence type="ECO:0000313" key="3">
    <source>
        <dbReference type="Proteomes" id="UP000276603"/>
    </source>
</evidence>
<dbReference type="AlphaFoldDB" id="A0A3B0CET2"/>
<reference evidence="2 3" key="1">
    <citation type="submission" date="2018-10" db="EMBL/GenBank/DDBJ databases">
        <title>Ulvibacterium marinum gen. nov., sp. nov., a novel marine bacterium of the family Flavobacteriaceae, isolated from a culture of the green alga Ulva prolifera.</title>
        <authorList>
            <person name="Zhang Z."/>
        </authorList>
    </citation>
    <scope>NUCLEOTIDE SEQUENCE [LARGE SCALE GENOMIC DNA]</scope>
    <source>
        <strain evidence="2 3">CCMM003</strain>
    </source>
</reference>
<evidence type="ECO:0000256" key="1">
    <source>
        <dbReference type="SAM" id="Phobius"/>
    </source>
</evidence>
<keyword evidence="1" id="KW-1133">Transmembrane helix</keyword>
<comment type="caution">
    <text evidence="2">The sequence shown here is derived from an EMBL/GenBank/DDBJ whole genome shotgun (WGS) entry which is preliminary data.</text>
</comment>
<protein>
    <recommendedName>
        <fullName evidence="4">DUF2306 domain-containing protein</fullName>
    </recommendedName>
</protein>
<dbReference type="OrthoDB" id="1425775at2"/>